<dbReference type="Proteomes" id="UP000010556">
    <property type="component" value="Unassembled WGS sequence"/>
</dbReference>
<protein>
    <submittedName>
        <fullName evidence="2">NACHT, LRR and PYD domains-containing protein 8</fullName>
    </submittedName>
</protein>
<dbReference type="Pfam" id="PF17776">
    <property type="entry name" value="NLRC4_HD2"/>
    <property type="match status" value="1"/>
</dbReference>
<dbReference type="Pfam" id="PF13516">
    <property type="entry name" value="LRR_6"/>
    <property type="match status" value="3"/>
</dbReference>
<name>L5LE01_MYODS</name>
<sequence length="336" mass="38247">MALFLFGLFNETCARAVGRSFRCEMSLGNKEVLSQTALWQDRLPTKHHGLPLLFYCLHETREEAFLAQVLQRCKQATLMVTKHRDLQVCAFCLRCCQRLREIQLILTLTIHKAMLEGCSVTPRSMLEFSEDLSSNLKLKTLMVRRIYLQDEGACSLSKAQQERLALECCDYTLLSYRSLTLPLSSNHRLTHLSLAGNALRHEGAKDLWSALQKAKCPLQRLVLRSCTLTACCCWEAACALVQITTLQSLDLSFNSLTDEGLDQFCKTLENHNFGLQVLELERCQLTSDCCQAVASFLCCHLSLRHLDLRKNDISLRGIELLHQTFDQWKGDTRVVL</sequence>
<dbReference type="PANTHER" id="PTHR45690">
    <property type="entry name" value="NACHT, LRR AND PYD DOMAINS-CONTAINING PROTEIN 12"/>
    <property type="match status" value="1"/>
</dbReference>
<dbReference type="PANTHER" id="PTHR45690:SF8">
    <property type="entry name" value="NACHT, LRR AND PYD DOMAINS-CONTAINING PROTEIN 8"/>
    <property type="match status" value="1"/>
</dbReference>
<dbReference type="GO" id="GO:0050727">
    <property type="term" value="P:regulation of inflammatory response"/>
    <property type="evidence" value="ECO:0007669"/>
    <property type="project" value="TreeGrafter"/>
</dbReference>
<reference evidence="3" key="1">
    <citation type="journal article" date="2013" name="Science">
        <title>Comparative analysis of bat genomes provides insight into the evolution of flight and immunity.</title>
        <authorList>
            <person name="Zhang G."/>
            <person name="Cowled C."/>
            <person name="Shi Z."/>
            <person name="Huang Z."/>
            <person name="Bishop-Lilly K.A."/>
            <person name="Fang X."/>
            <person name="Wynne J.W."/>
            <person name="Xiong Z."/>
            <person name="Baker M.L."/>
            <person name="Zhao W."/>
            <person name="Tachedjian M."/>
            <person name="Zhu Y."/>
            <person name="Zhou P."/>
            <person name="Jiang X."/>
            <person name="Ng J."/>
            <person name="Yang L."/>
            <person name="Wu L."/>
            <person name="Xiao J."/>
            <person name="Feng Y."/>
            <person name="Chen Y."/>
            <person name="Sun X."/>
            <person name="Zhang Y."/>
            <person name="Marsh G.A."/>
            <person name="Crameri G."/>
            <person name="Broder C.C."/>
            <person name="Frey K.G."/>
            <person name="Wang L.F."/>
            <person name="Wang J."/>
        </authorList>
    </citation>
    <scope>NUCLEOTIDE SEQUENCE [LARGE SCALE GENOMIC DNA]</scope>
</reference>
<evidence type="ECO:0000313" key="2">
    <source>
        <dbReference type="EMBL" id="ELK24559.1"/>
    </source>
</evidence>
<accession>L5LE01</accession>
<dbReference type="eggNOG" id="ENOG502RSHR">
    <property type="taxonomic scope" value="Eukaryota"/>
</dbReference>
<evidence type="ECO:0000259" key="1">
    <source>
        <dbReference type="Pfam" id="PF17776"/>
    </source>
</evidence>
<dbReference type="EMBL" id="KB112782">
    <property type="protein sequence ID" value="ELK24559.1"/>
    <property type="molecule type" value="Genomic_DNA"/>
</dbReference>
<organism evidence="2 3">
    <name type="scientific">Myotis davidii</name>
    <name type="common">David's myotis</name>
    <dbReference type="NCBI Taxonomy" id="225400"/>
    <lineage>
        <taxon>Eukaryota</taxon>
        <taxon>Metazoa</taxon>
        <taxon>Chordata</taxon>
        <taxon>Craniata</taxon>
        <taxon>Vertebrata</taxon>
        <taxon>Euteleostomi</taxon>
        <taxon>Mammalia</taxon>
        <taxon>Eutheria</taxon>
        <taxon>Laurasiatheria</taxon>
        <taxon>Chiroptera</taxon>
        <taxon>Yangochiroptera</taxon>
        <taxon>Vespertilionidae</taxon>
        <taxon>Myotis</taxon>
    </lineage>
</organism>
<evidence type="ECO:0000313" key="3">
    <source>
        <dbReference type="Proteomes" id="UP000010556"/>
    </source>
</evidence>
<dbReference type="SMART" id="SM00368">
    <property type="entry name" value="LRR_RI"/>
    <property type="match status" value="4"/>
</dbReference>
<dbReference type="InterPro" id="IPR032675">
    <property type="entry name" value="LRR_dom_sf"/>
</dbReference>
<dbReference type="InterPro" id="IPR050637">
    <property type="entry name" value="NLRP_innate_immun_reg"/>
</dbReference>
<dbReference type="AlphaFoldDB" id="L5LE01"/>
<feature type="domain" description="NACHT LRR and PYD" evidence="1">
    <location>
        <begin position="1"/>
        <end position="68"/>
    </location>
</feature>
<dbReference type="Gene3D" id="3.80.10.10">
    <property type="entry name" value="Ribonuclease Inhibitor"/>
    <property type="match status" value="1"/>
</dbReference>
<proteinExistence type="predicted"/>
<dbReference type="GO" id="GO:0005737">
    <property type="term" value="C:cytoplasm"/>
    <property type="evidence" value="ECO:0007669"/>
    <property type="project" value="TreeGrafter"/>
</dbReference>
<dbReference type="SUPFAM" id="SSF52047">
    <property type="entry name" value="RNI-like"/>
    <property type="match status" value="1"/>
</dbReference>
<dbReference type="InterPro" id="IPR001611">
    <property type="entry name" value="Leu-rich_rpt"/>
</dbReference>
<keyword evidence="3" id="KW-1185">Reference proteome</keyword>
<dbReference type="InterPro" id="IPR041267">
    <property type="entry name" value="NLRP_HD2"/>
</dbReference>
<gene>
    <name evidence="2" type="ORF">MDA_GLEAN10001536</name>
</gene>